<name>A0A4U8UKS1_STECR</name>
<dbReference type="EMBL" id="AZBU02000001">
    <property type="protein sequence ID" value="TMS32727.1"/>
    <property type="molecule type" value="Genomic_DNA"/>
</dbReference>
<evidence type="ECO:0000313" key="3">
    <source>
        <dbReference type="Proteomes" id="UP000298663"/>
    </source>
</evidence>
<dbReference type="EMBL" id="CM016762">
    <property type="protein sequence ID" value="TMS32727.1"/>
    <property type="molecule type" value="Genomic_DNA"/>
</dbReference>
<sequence length="77" mass="8773">MSMYASVKLMNPPSAPSKEYTSPDNVSYRLLKSLALTQPIIHEDVTKNELQQMENGFLKVRVHFDALENRPKVLIAK</sequence>
<keyword evidence="3" id="KW-1185">Reference proteome</keyword>
<organism evidence="2 3">
    <name type="scientific">Steinernema carpocapsae</name>
    <name type="common">Entomopathogenic nematode</name>
    <dbReference type="NCBI Taxonomy" id="34508"/>
    <lineage>
        <taxon>Eukaryota</taxon>
        <taxon>Metazoa</taxon>
        <taxon>Ecdysozoa</taxon>
        <taxon>Nematoda</taxon>
        <taxon>Chromadorea</taxon>
        <taxon>Rhabditida</taxon>
        <taxon>Tylenchina</taxon>
        <taxon>Panagrolaimomorpha</taxon>
        <taxon>Strongyloidoidea</taxon>
        <taxon>Steinernematidae</taxon>
        <taxon>Steinernema</taxon>
    </lineage>
</organism>
<comment type="caution">
    <text evidence="2">The sequence shown here is derived from an EMBL/GenBank/DDBJ whole genome shotgun (WGS) entry which is preliminary data.</text>
</comment>
<reference evidence="2 3" key="1">
    <citation type="journal article" date="2015" name="Genome Biol.">
        <title>Comparative genomics of Steinernema reveals deeply conserved gene regulatory networks.</title>
        <authorList>
            <person name="Dillman A.R."/>
            <person name="Macchietto M."/>
            <person name="Porter C.F."/>
            <person name="Rogers A."/>
            <person name="Williams B."/>
            <person name="Antoshechkin I."/>
            <person name="Lee M.M."/>
            <person name="Goodwin Z."/>
            <person name="Lu X."/>
            <person name="Lewis E.E."/>
            <person name="Goodrich-Blair H."/>
            <person name="Stock S.P."/>
            <person name="Adams B.J."/>
            <person name="Sternberg P.W."/>
            <person name="Mortazavi A."/>
        </authorList>
    </citation>
    <scope>NUCLEOTIDE SEQUENCE [LARGE SCALE GENOMIC DNA]</scope>
    <source>
        <strain evidence="2 3">ALL</strain>
    </source>
</reference>
<dbReference type="AlphaFoldDB" id="A0A4U8UKS1"/>
<feature type="region of interest" description="Disordered" evidence="1">
    <location>
        <begin position="1"/>
        <end position="22"/>
    </location>
</feature>
<accession>A0A4U8UKS1</accession>
<dbReference type="Proteomes" id="UP000298663">
    <property type="component" value="Chromosome X"/>
</dbReference>
<proteinExistence type="predicted"/>
<evidence type="ECO:0000256" key="1">
    <source>
        <dbReference type="SAM" id="MobiDB-lite"/>
    </source>
</evidence>
<evidence type="ECO:0000313" key="2">
    <source>
        <dbReference type="EMBL" id="TMS32727.1"/>
    </source>
</evidence>
<gene>
    <name evidence="2" type="ORF">L596_000532</name>
</gene>
<protein>
    <submittedName>
        <fullName evidence="2">Uncharacterized protein</fullName>
    </submittedName>
</protein>
<reference evidence="2 3" key="2">
    <citation type="journal article" date="2019" name="G3 (Bethesda)">
        <title>Hybrid Assembly of the Genome of the Entomopathogenic Nematode Steinernema carpocapsae Identifies the X-Chromosome.</title>
        <authorList>
            <person name="Serra L."/>
            <person name="Macchietto M."/>
            <person name="Macias-Munoz A."/>
            <person name="McGill C.J."/>
            <person name="Rodriguez I.M."/>
            <person name="Rodriguez B."/>
            <person name="Murad R."/>
            <person name="Mortazavi A."/>
        </authorList>
    </citation>
    <scope>NUCLEOTIDE SEQUENCE [LARGE SCALE GENOMIC DNA]</scope>
    <source>
        <strain evidence="2 3">ALL</strain>
    </source>
</reference>